<dbReference type="AlphaFoldDB" id="A0A0A8YW47"/>
<accession>A0A0A8YW47</accession>
<evidence type="ECO:0000313" key="1">
    <source>
        <dbReference type="EMBL" id="JAD31369.1"/>
    </source>
</evidence>
<reference evidence="1" key="2">
    <citation type="journal article" date="2015" name="Data Brief">
        <title>Shoot transcriptome of the giant reed, Arundo donax.</title>
        <authorList>
            <person name="Barrero R.A."/>
            <person name="Guerrero F.D."/>
            <person name="Moolhuijzen P."/>
            <person name="Goolsby J.A."/>
            <person name="Tidwell J."/>
            <person name="Bellgard S.E."/>
            <person name="Bellgard M.I."/>
        </authorList>
    </citation>
    <scope>NUCLEOTIDE SEQUENCE</scope>
    <source>
        <tissue evidence="1">Shoot tissue taken approximately 20 cm above the soil surface</tissue>
    </source>
</reference>
<name>A0A0A8YW47_ARUDO</name>
<organism evidence="1">
    <name type="scientific">Arundo donax</name>
    <name type="common">Giant reed</name>
    <name type="synonym">Donax arundinaceus</name>
    <dbReference type="NCBI Taxonomy" id="35708"/>
    <lineage>
        <taxon>Eukaryota</taxon>
        <taxon>Viridiplantae</taxon>
        <taxon>Streptophyta</taxon>
        <taxon>Embryophyta</taxon>
        <taxon>Tracheophyta</taxon>
        <taxon>Spermatophyta</taxon>
        <taxon>Magnoliopsida</taxon>
        <taxon>Liliopsida</taxon>
        <taxon>Poales</taxon>
        <taxon>Poaceae</taxon>
        <taxon>PACMAD clade</taxon>
        <taxon>Arundinoideae</taxon>
        <taxon>Arundineae</taxon>
        <taxon>Arundo</taxon>
    </lineage>
</organism>
<protein>
    <submittedName>
        <fullName evidence="1">Uncharacterized protein</fullName>
    </submittedName>
</protein>
<proteinExistence type="predicted"/>
<reference evidence="1" key="1">
    <citation type="submission" date="2014-09" db="EMBL/GenBank/DDBJ databases">
        <authorList>
            <person name="Magalhaes I.L.F."/>
            <person name="Oliveira U."/>
            <person name="Santos F.R."/>
            <person name="Vidigal T.H.D.A."/>
            <person name="Brescovit A.D."/>
            <person name="Santos A.J."/>
        </authorList>
    </citation>
    <scope>NUCLEOTIDE SEQUENCE</scope>
    <source>
        <tissue evidence="1">Shoot tissue taken approximately 20 cm above the soil surface</tissue>
    </source>
</reference>
<dbReference type="EMBL" id="GBRH01266526">
    <property type="protein sequence ID" value="JAD31369.1"/>
    <property type="molecule type" value="Transcribed_RNA"/>
</dbReference>
<sequence length="44" mass="5068">MSSEDKIKLLSNVIKYMFETEVYLRVQELLLLSPSKSSVHNSIP</sequence>